<evidence type="ECO:0000313" key="3">
    <source>
        <dbReference type="EMBL" id="MBE6832718.1"/>
    </source>
</evidence>
<evidence type="ECO:0000256" key="2">
    <source>
        <dbReference type="SAM" id="Phobius"/>
    </source>
</evidence>
<feature type="compositionally biased region" description="Basic residues" evidence="1">
    <location>
        <begin position="47"/>
        <end position="58"/>
    </location>
</feature>
<keyword evidence="2" id="KW-1133">Transmembrane helix</keyword>
<reference evidence="3" key="1">
    <citation type="submission" date="2019-04" db="EMBL/GenBank/DDBJ databases">
        <title>Evolution of Biomass-Degrading Anaerobic Consortia Revealed by Metagenomics.</title>
        <authorList>
            <person name="Peng X."/>
        </authorList>
    </citation>
    <scope>NUCLEOTIDE SEQUENCE</scope>
    <source>
        <strain evidence="3">SIG551</strain>
    </source>
</reference>
<feature type="region of interest" description="Disordered" evidence="1">
    <location>
        <begin position="37"/>
        <end position="70"/>
    </location>
</feature>
<evidence type="ECO:0000313" key="4">
    <source>
        <dbReference type="Proteomes" id="UP000754750"/>
    </source>
</evidence>
<dbReference type="InterPro" id="IPR018770">
    <property type="entry name" value="ChloroindolylP_hydrolase"/>
</dbReference>
<organism evidence="3 4">
    <name type="scientific">Faecalispora sporosphaeroides</name>
    <dbReference type="NCBI Taxonomy" id="1549"/>
    <lineage>
        <taxon>Bacteria</taxon>
        <taxon>Bacillati</taxon>
        <taxon>Bacillota</taxon>
        <taxon>Clostridia</taxon>
        <taxon>Eubacteriales</taxon>
        <taxon>Oscillospiraceae</taxon>
        <taxon>Faecalispora</taxon>
    </lineage>
</organism>
<feature type="transmembrane region" description="Helical" evidence="2">
    <location>
        <begin position="122"/>
        <end position="143"/>
    </location>
</feature>
<protein>
    <submittedName>
        <fullName evidence="3">5-bromo-4-chloroindolyl phosphate hydrolysis domain protein</fullName>
    </submittedName>
</protein>
<name>A0A928KQ73_9FIRM</name>
<dbReference type="AlphaFoldDB" id="A0A928KQ73"/>
<dbReference type="EMBL" id="SVNY01000002">
    <property type="protein sequence ID" value="MBE6832718.1"/>
    <property type="molecule type" value="Genomic_DNA"/>
</dbReference>
<dbReference type="RefSeq" id="WP_020073352.1">
    <property type="nucleotide sequence ID" value="NZ_JBKWRC010000001.1"/>
</dbReference>
<feature type="transmembrane region" description="Helical" evidence="2">
    <location>
        <begin position="90"/>
        <end position="116"/>
    </location>
</feature>
<comment type="caution">
    <text evidence="3">The sequence shown here is derived from an EMBL/GenBank/DDBJ whole genome shotgun (WGS) entry which is preliminary data.</text>
</comment>
<proteinExistence type="predicted"/>
<dbReference type="Proteomes" id="UP000754750">
    <property type="component" value="Unassembled WGS sequence"/>
</dbReference>
<feature type="compositionally biased region" description="Basic and acidic residues" evidence="1">
    <location>
        <begin position="225"/>
        <end position="239"/>
    </location>
</feature>
<keyword evidence="2" id="KW-0472">Membrane</keyword>
<keyword evidence="2" id="KW-0812">Transmembrane</keyword>
<gene>
    <name evidence="3" type="ORF">E7512_03930</name>
</gene>
<feature type="region of interest" description="Disordered" evidence="1">
    <location>
        <begin position="223"/>
        <end position="248"/>
    </location>
</feature>
<dbReference type="Pfam" id="PF10112">
    <property type="entry name" value="Halogen_Hydrol"/>
    <property type="match status" value="1"/>
</dbReference>
<sequence length="386" mass="43540">MFERFFSMLGREISNSVRGVVHSEEFRDLKQEVKETFQDAVGDGNSRRRSRKNRHRPPRPPFSSDPSVPVEARPLRYSDSRFPWKQVSSILLLIFGGIFGVVSASLMIALVVAAATLSAADVLLTLASITVPFTGLSAWMITLGCRIRGRLNRIVRYLNGVGTANFCSVDQLAKLVRKSPAFVAKDLEKMIRSNMLPNGYLDDQKTVLMLGEETYQQYLQAQQSMEERERRSAQKKEPEESAAPSKGRDLLNQISQAKNFITDEVVLLKISRLESVTEKILNYVEEHPEKGSQIRKFNEYYLPTTLKLIHSYCHFDSQPVQGENITSAKKQIRESLDTINTAFENLLDSLFGDATMDISSDISVLEVMLAREGLTGDDFKKSDDTK</sequence>
<accession>A0A928KQ73</accession>
<evidence type="ECO:0000256" key="1">
    <source>
        <dbReference type="SAM" id="MobiDB-lite"/>
    </source>
</evidence>